<proteinExistence type="predicted"/>
<comment type="caution">
    <text evidence="2">The sequence shown here is derived from an EMBL/GenBank/DDBJ whole genome shotgun (WGS) entry which is preliminary data.</text>
</comment>
<evidence type="ECO:0008006" key="4">
    <source>
        <dbReference type="Google" id="ProtNLM"/>
    </source>
</evidence>
<feature type="chain" id="PRO_5042290461" description="Ecp2 effector protein domain-containing protein" evidence="1">
    <location>
        <begin position="20"/>
        <end position="203"/>
    </location>
</feature>
<evidence type="ECO:0000313" key="2">
    <source>
        <dbReference type="EMBL" id="KAJ7614022.1"/>
    </source>
</evidence>
<protein>
    <recommendedName>
        <fullName evidence="4">Ecp2 effector protein domain-containing protein</fullName>
    </recommendedName>
</protein>
<name>A0AAD7FBF6_9AGAR</name>
<sequence length="203" mass="21089">MKFSATLLVLVSVGATTLAAFPQISESPSSCLGTDSVLLQTRNFTTSAGDILRVENRACSGARSTNSGHSKRQTVVDACVLDETINFQCFNIPNGVGPNAADCNQLNAAIIETFEAAGDVDLFSVTNNTVAQFSLGTCGYAWINDNPTDTLEFCFSEITGFLGPELINGCIVNGGTVGVATPSGAGIPAGILEWAFEIVGPDP</sequence>
<keyword evidence="3" id="KW-1185">Reference proteome</keyword>
<evidence type="ECO:0000256" key="1">
    <source>
        <dbReference type="SAM" id="SignalP"/>
    </source>
</evidence>
<accession>A0AAD7FBF6</accession>
<dbReference type="AlphaFoldDB" id="A0AAD7FBF6"/>
<gene>
    <name evidence="2" type="ORF">FB45DRAFT_1036142</name>
</gene>
<dbReference type="Proteomes" id="UP001221142">
    <property type="component" value="Unassembled WGS sequence"/>
</dbReference>
<evidence type="ECO:0000313" key="3">
    <source>
        <dbReference type="Proteomes" id="UP001221142"/>
    </source>
</evidence>
<organism evidence="2 3">
    <name type="scientific">Roridomyces roridus</name>
    <dbReference type="NCBI Taxonomy" id="1738132"/>
    <lineage>
        <taxon>Eukaryota</taxon>
        <taxon>Fungi</taxon>
        <taxon>Dikarya</taxon>
        <taxon>Basidiomycota</taxon>
        <taxon>Agaricomycotina</taxon>
        <taxon>Agaricomycetes</taxon>
        <taxon>Agaricomycetidae</taxon>
        <taxon>Agaricales</taxon>
        <taxon>Marasmiineae</taxon>
        <taxon>Mycenaceae</taxon>
        <taxon>Roridomyces</taxon>
    </lineage>
</organism>
<dbReference type="EMBL" id="JARKIF010000027">
    <property type="protein sequence ID" value="KAJ7614022.1"/>
    <property type="molecule type" value="Genomic_DNA"/>
</dbReference>
<keyword evidence="1" id="KW-0732">Signal</keyword>
<feature type="signal peptide" evidence="1">
    <location>
        <begin position="1"/>
        <end position="19"/>
    </location>
</feature>
<reference evidence="2" key="1">
    <citation type="submission" date="2023-03" db="EMBL/GenBank/DDBJ databases">
        <title>Massive genome expansion in bonnet fungi (Mycena s.s.) driven by repeated elements and novel gene families across ecological guilds.</title>
        <authorList>
            <consortium name="Lawrence Berkeley National Laboratory"/>
            <person name="Harder C.B."/>
            <person name="Miyauchi S."/>
            <person name="Viragh M."/>
            <person name="Kuo A."/>
            <person name="Thoen E."/>
            <person name="Andreopoulos B."/>
            <person name="Lu D."/>
            <person name="Skrede I."/>
            <person name="Drula E."/>
            <person name="Henrissat B."/>
            <person name="Morin E."/>
            <person name="Kohler A."/>
            <person name="Barry K."/>
            <person name="LaButti K."/>
            <person name="Morin E."/>
            <person name="Salamov A."/>
            <person name="Lipzen A."/>
            <person name="Mereny Z."/>
            <person name="Hegedus B."/>
            <person name="Baldrian P."/>
            <person name="Stursova M."/>
            <person name="Weitz H."/>
            <person name="Taylor A."/>
            <person name="Grigoriev I.V."/>
            <person name="Nagy L.G."/>
            <person name="Martin F."/>
            <person name="Kauserud H."/>
        </authorList>
    </citation>
    <scope>NUCLEOTIDE SEQUENCE</scope>
    <source>
        <strain evidence="2">9284</strain>
    </source>
</reference>